<keyword evidence="3" id="KW-1185">Reference proteome</keyword>
<reference evidence="2" key="1">
    <citation type="submission" date="2023-01" db="EMBL/GenBank/DDBJ databases">
        <title>Colletotrichum chrysophilum M932 genome sequence.</title>
        <authorList>
            <person name="Baroncelli R."/>
        </authorList>
    </citation>
    <scope>NUCLEOTIDE SEQUENCE</scope>
    <source>
        <strain evidence="2">M932</strain>
    </source>
</reference>
<feature type="compositionally biased region" description="Basic residues" evidence="1">
    <location>
        <begin position="1"/>
        <end position="13"/>
    </location>
</feature>
<comment type="caution">
    <text evidence="2">The sequence shown here is derived from an EMBL/GenBank/DDBJ whole genome shotgun (WGS) entry which is preliminary data.</text>
</comment>
<dbReference type="EMBL" id="JAQOWY010000182">
    <property type="protein sequence ID" value="KAK1848045.1"/>
    <property type="molecule type" value="Genomic_DNA"/>
</dbReference>
<organism evidence="2 3">
    <name type="scientific">Colletotrichum chrysophilum</name>
    <dbReference type="NCBI Taxonomy" id="1836956"/>
    <lineage>
        <taxon>Eukaryota</taxon>
        <taxon>Fungi</taxon>
        <taxon>Dikarya</taxon>
        <taxon>Ascomycota</taxon>
        <taxon>Pezizomycotina</taxon>
        <taxon>Sordariomycetes</taxon>
        <taxon>Hypocreomycetidae</taxon>
        <taxon>Glomerellales</taxon>
        <taxon>Glomerellaceae</taxon>
        <taxon>Colletotrichum</taxon>
        <taxon>Colletotrichum gloeosporioides species complex</taxon>
    </lineage>
</organism>
<sequence>ASRHASSPRRGAWRRAGSTATRGCSSQSARAARSCRMRRRWQRGRRARARCR</sequence>
<name>A0AAD9AIM2_9PEZI</name>
<proteinExistence type="predicted"/>
<evidence type="ECO:0000256" key="1">
    <source>
        <dbReference type="SAM" id="MobiDB-lite"/>
    </source>
</evidence>
<feature type="compositionally biased region" description="Basic residues" evidence="1">
    <location>
        <begin position="33"/>
        <end position="52"/>
    </location>
</feature>
<accession>A0AAD9AIM2</accession>
<gene>
    <name evidence="2" type="ORF">CCHR01_09291</name>
</gene>
<protein>
    <submittedName>
        <fullName evidence="2">Uncharacterized protein</fullName>
    </submittedName>
</protein>
<feature type="non-terminal residue" evidence="2">
    <location>
        <position position="1"/>
    </location>
</feature>
<dbReference type="AlphaFoldDB" id="A0AAD9AIM2"/>
<evidence type="ECO:0000313" key="3">
    <source>
        <dbReference type="Proteomes" id="UP001243330"/>
    </source>
</evidence>
<feature type="compositionally biased region" description="Low complexity" evidence="1">
    <location>
        <begin position="22"/>
        <end position="32"/>
    </location>
</feature>
<evidence type="ECO:0000313" key="2">
    <source>
        <dbReference type="EMBL" id="KAK1848045.1"/>
    </source>
</evidence>
<dbReference type="Proteomes" id="UP001243330">
    <property type="component" value="Unassembled WGS sequence"/>
</dbReference>
<feature type="region of interest" description="Disordered" evidence="1">
    <location>
        <begin position="1"/>
        <end position="52"/>
    </location>
</feature>